<evidence type="ECO:0000313" key="1">
    <source>
        <dbReference type="EMBL" id="MPC73181.1"/>
    </source>
</evidence>
<accession>A0A5B7HJY9</accession>
<keyword evidence="2" id="KW-1185">Reference proteome</keyword>
<protein>
    <submittedName>
        <fullName evidence="1">Uncharacterized protein</fullName>
    </submittedName>
</protein>
<reference evidence="1 2" key="1">
    <citation type="submission" date="2019-05" db="EMBL/GenBank/DDBJ databases">
        <title>Another draft genome of Portunus trituberculatus and its Hox gene families provides insights of decapod evolution.</title>
        <authorList>
            <person name="Jeong J.-H."/>
            <person name="Song I."/>
            <person name="Kim S."/>
            <person name="Choi T."/>
            <person name="Kim D."/>
            <person name="Ryu S."/>
            <person name="Kim W."/>
        </authorList>
    </citation>
    <scope>NUCLEOTIDE SEQUENCE [LARGE SCALE GENOMIC DNA]</scope>
    <source>
        <tissue evidence="1">Muscle</tissue>
    </source>
</reference>
<name>A0A5B7HJY9_PORTR</name>
<gene>
    <name evidence="1" type="ORF">E2C01_067499</name>
</gene>
<dbReference type="Proteomes" id="UP000324222">
    <property type="component" value="Unassembled WGS sequence"/>
</dbReference>
<dbReference type="EMBL" id="VSRR010036253">
    <property type="protein sequence ID" value="MPC73181.1"/>
    <property type="molecule type" value="Genomic_DNA"/>
</dbReference>
<evidence type="ECO:0000313" key="2">
    <source>
        <dbReference type="Proteomes" id="UP000324222"/>
    </source>
</evidence>
<comment type="caution">
    <text evidence="1">The sequence shown here is derived from an EMBL/GenBank/DDBJ whole genome shotgun (WGS) entry which is preliminary data.</text>
</comment>
<sequence>MNDEGKICSKQCSETGSEVLFDHCVRTVGLQIITIHPEPFLQVLVQAKLSAPGGRTSLLFTKLISSHWLKNTTLM</sequence>
<proteinExistence type="predicted"/>
<organism evidence="1 2">
    <name type="scientific">Portunus trituberculatus</name>
    <name type="common">Swimming crab</name>
    <name type="synonym">Neptunus trituberculatus</name>
    <dbReference type="NCBI Taxonomy" id="210409"/>
    <lineage>
        <taxon>Eukaryota</taxon>
        <taxon>Metazoa</taxon>
        <taxon>Ecdysozoa</taxon>
        <taxon>Arthropoda</taxon>
        <taxon>Crustacea</taxon>
        <taxon>Multicrustacea</taxon>
        <taxon>Malacostraca</taxon>
        <taxon>Eumalacostraca</taxon>
        <taxon>Eucarida</taxon>
        <taxon>Decapoda</taxon>
        <taxon>Pleocyemata</taxon>
        <taxon>Brachyura</taxon>
        <taxon>Eubrachyura</taxon>
        <taxon>Portunoidea</taxon>
        <taxon>Portunidae</taxon>
        <taxon>Portuninae</taxon>
        <taxon>Portunus</taxon>
    </lineage>
</organism>
<dbReference type="AlphaFoldDB" id="A0A5B7HJY9"/>